<comment type="subcellular location">
    <subcellularLocation>
        <location evidence="1">Cell outer membrane</location>
        <topology evidence="1">Lipid-anchor</topology>
    </subcellularLocation>
</comment>
<dbReference type="CDD" id="cd19438">
    <property type="entry name" value="lipocalin_Blc-like"/>
    <property type="match status" value="1"/>
</dbReference>
<feature type="domain" description="Lipocalin/cytosolic fatty-acid binding" evidence="14">
    <location>
        <begin position="30"/>
        <end position="171"/>
    </location>
</feature>
<keyword evidence="9 12" id="KW-0449">Lipoprotein</keyword>
<comment type="similarity">
    <text evidence="2 12">Belongs to the calycin superfamily. Lipocalin family.</text>
</comment>
<dbReference type="PANTHER" id="PTHR10612:SF34">
    <property type="entry name" value="APOLIPOPROTEIN D"/>
    <property type="match status" value="1"/>
</dbReference>
<dbReference type="InterPro" id="IPR022272">
    <property type="entry name" value="Lipocalin_CS"/>
</dbReference>
<evidence type="ECO:0000256" key="3">
    <source>
        <dbReference type="ARBA" id="ARBA00011738"/>
    </source>
</evidence>
<dbReference type="InterPro" id="IPR022271">
    <property type="entry name" value="Lipocalin_ApoD"/>
</dbReference>
<evidence type="ECO:0000256" key="12">
    <source>
        <dbReference type="PIRNR" id="PIRNR036893"/>
    </source>
</evidence>
<comment type="subunit">
    <text evidence="3 12">Homodimer.</text>
</comment>
<name>A0AB39HB08_9VIBR</name>
<dbReference type="RefSeq" id="WP_306100092.1">
    <property type="nucleotide sequence ID" value="NZ_CP162601.1"/>
</dbReference>
<feature type="lipid moiety-binding region" description="S-diacylglycerol cysteine" evidence="13">
    <location>
        <position position="17"/>
    </location>
</feature>
<sequence>MKKIFTITLLALWLQACTGIPEKVEPVKHIDTERYVGQWYEIARLDHSFERGLDYVTAEYQVREDGGLQVINRGYDRNEQEWKQATGKAYFVNQEHDGHLKVSFFGPFYGSYIVFELDREDYQYAFVSGPNHDYLWLLSRTPTVPESLLERFRQQAEKLGFASEQLIYPKQSKERIQALIE</sequence>
<keyword evidence="4" id="KW-0732">Signal</keyword>
<evidence type="ECO:0000256" key="13">
    <source>
        <dbReference type="PIRSR" id="PIRSR036893-52"/>
    </source>
</evidence>
<evidence type="ECO:0000256" key="4">
    <source>
        <dbReference type="ARBA" id="ARBA00022729"/>
    </source>
</evidence>
<dbReference type="EMBL" id="CP162601">
    <property type="protein sequence ID" value="XDK24044.1"/>
    <property type="molecule type" value="Genomic_DNA"/>
</dbReference>
<evidence type="ECO:0000256" key="5">
    <source>
        <dbReference type="ARBA" id="ARBA00023121"/>
    </source>
</evidence>
<evidence type="ECO:0000259" key="14">
    <source>
        <dbReference type="Pfam" id="PF08212"/>
    </source>
</evidence>
<dbReference type="PROSITE" id="PS51257">
    <property type="entry name" value="PROKAR_LIPOPROTEIN"/>
    <property type="match status" value="1"/>
</dbReference>
<keyword evidence="6 12" id="KW-0472">Membrane</keyword>
<feature type="lipid moiety-binding region" description="N-palmitoyl cysteine" evidence="13">
    <location>
        <position position="17"/>
    </location>
</feature>
<dbReference type="Gene3D" id="2.40.128.20">
    <property type="match status" value="1"/>
</dbReference>
<proteinExistence type="inferred from homology"/>
<dbReference type="InterPro" id="IPR047202">
    <property type="entry name" value="Lipocalin_Blc-like_dom"/>
</dbReference>
<dbReference type="FunFam" id="2.40.128.20:FF:000002">
    <property type="entry name" value="Outer membrane lipoprotein Blc"/>
    <property type="match status" value="1"/>
</dbReference>
<dbReference type="GO" id="GO:0009279">
    <property type="term" value="C:cell outer membrane"/>
    <property type="evidence" value="ECO:0007669"/>
    <property type="project" value="UniProtKB-SubCell"/>
</dbReference>
<dbReference type="AlphaFoldDB" id="A0AB39HB08"/>
<keyword evidence="5 12" id="KW-0446">Lipid-binding</keyword>
<evidence type="ECO:0000256" key="2">
    <source>
        <dbReference type="ARBA" id="ARBA00006889"/>
    </source>
</evidence>
<protein>
    <recommendedName>
        <fullName evidence="11 12">Outer membrane lipoprotein Blc</fullName>
    </recommendedName>
</protein>
<evidence type="ECO:0000256" key="7">
    <source>
        <dbReference type="ARBA" id="ARBA00023139"/>
    </source>
</evidence>
<keyword evidence="8 12" id="KW-0998">Cell outer membrane</keyword>
<comment type="function">
    <text evidence="10 12">Involved in the storage or transport of lipids necessary for membrane maintenance under stressful conditions. Displays a binding preference for lysophospholipids.</text>
</comment>
<gene>
    <name evidence="15" type="ORF">AB0763_07320</name>
</gene>
<dbReference type="PROSITE" id="PS00213">
    <property type="entry name" value="LIPOCALIN"/>
    <property type="match status" value="1"/>
</dbReference>
<reference evidence="15" key="1">
    <citation type="submission" date="2024-07" db="EMBL/GenBank/DDBJ databases">
        <title>Genome Analysis of a Potential Novel Vibrio Species Secreting pH- and Thermo-stable Alginate Lyase and its Application in Producing Alginate Oligosaccharides.</title>
        <authorList>
            <person name="Huang H."/>
            <person name="Bao K."/>
        </authorList>
    </citation>
    <scope>NUCLEOTIDE SEQUENCE</scope>
    <source>
        <strain evidence="15">HB236076</strain>
    </source>
</reference>
<evidence type="ECO:0000256" key="6">
    <source>
        <dbReference type="ARBA" id="ARBA00023136"/>
    </source>
</evidence>
<evidence type="ECO:0000313" key="15">
    <source>
        <dbReference type="EMBL" id="XDK24044.1"/>
    </source>
</evidence>
<dbReference type="InterPro" id="IPR012674">
    <property type="entry name" value="Calycin"/>
</dbReference>
<evidence type="ECO:0000256" key="11">
    <source>
        <dbReference type="ARBA" id="ARBA00071217"/>
    </source>
</evidence>
<accession>A0AB39HB08</accession>
<evidence type="ECO:0000256" key="10">
    <source>
        <dbReference type="ARBA" id="ARBA00057024"/>
    </source>
</evidence>
<dbReference type="InterPro" id="IPR002446">
    <property type="entry name" value="Lipocalin_bac"/>
</dbReference>
<dbReference type="SUPFAM" id="SSF50814">
    <property type="entry name" value="Lipocalins"/>
    <property type="match status" value="1"/>
</dbReference>
<dbReference type="PIRSF" id="PIRSF036893">
    <property type="entry name" value="Lipocalin_ApoD"/>
    <property type="match status" value="1"/>
</dbReference>
<evidence type="ECO:0000256" key="1">
    <source>
        <dbReference type="ARBA" id="ARBA00004459"/>
    </source>
</evidence>
<dbReference type="PANTHER" id="PTHR10612">
    <property type="entry name" value="APOLIPOPROTEIN D"/>
    <property type="match status" value="1"/>
</dbReference>
<keyword evidence="7 13" id="KW-0564">Palmitate</keyword>
<dbReference type="PRINTS" id="PR01171">
    <property type="entry name" value="BCTLIPOCALIN"/>
</dbReference>
<organism evidence="15">
    <name type="scientific">Vibrio sp. HB236076</name>
    <dbReference type="NCBI Taxonomy" id="3232307"/>
    <lineage>
        <taxon>Bacteria</taxon>
        <taxon>Pseudomonadati</taxon>
        <taxon>Pseudomonadota</taxon>
        <taxon>Gammaproteobacteria</taxon>
        <taxon>Vibrionales</taxon>
        <taxon>Vibrionaceae</taxon>
        <taxon>Vibrio</taxon>
    </lineage>
</organism>
<dbReference type="GO" id="GO:0008289">
    <property type="term" value="F:lipid binding"/>
    <property type="evidence" value="ECO:0007669"/>
    <property type="project" value="UniProtKB-UniRule"/>
</dbReference>
<evidence type="ECO:0000256" key="9">
    <source>
        <dbReference type="ARBA" id="ARBA00023288"/>
    </source>
</evidence>
<dbReference type="Pfam" id="PF08212">
    <property type="entry name" value="Lipocalin_2"/>
    <property type="match status" value="1"/>
</dbReference>
<dbReference type="InterPro" id="IPR000566">
    <property type="entry name" value="Lipocln_cytosolic_FA-bd_dom"/>
</dbReference>
<evidence type="ECO:0000256" key="8">
    <source>
        <dbReference type="ARBA" id="ARBA00023237"/>
    </source>
</evidence>
<dbReference type="KEGG" id="vih:AB0763_07320"/>
<dbReference type="GO" id="GO:0006950">
    <property type="term" value="P:response to stress"/>
    <property type="evidence" value="ECO:0007669"/>
    <property type="project" value="UniProtKB-ARBA"/>
</dbReference>